<comment type="similarity">
    <text evidence="2">Belongs to the phospholipase D family.</text>
</comment>
<proteinExistence type="inferred from homology"/>
<comment type="catalytic activity">
    <reaction evidence="1">
        <text>a 1,2-diacyl-sn-glycero-3-phosphocholine + H2O = a 1,2-diacyl-sn-glycero-3-phosphate + choline + H(+)</text>
        <dbReference type="Rhea" id="RHEA:14445"/>
        <dbReference type="ChEBI" id="CHEBI:15354"/>
        <dbReference type="ChEBI" id="CHEBI:15377"/>
        <dbReference type="ChEBI" id="CHEBI:15378"/>
        <dbReference type="ChEBI" id="CHEBI:57643"/>
        <dbReference type="ChEBI" id="CHEBI:58608"/>
        <dbReference type="EC" id="3.1.4.4"/>
    </reaction>
</comment>
<dbReference type="Gene3D" id="3.30.870.10">
    <property type="entry name" value="Endonuclease Chain A"/>
    <property type="match status" value="2"/>
</dbReference>
<dbReference type="PROSITE" id="PS50035">
    <property type="entry name" value="PLD"/>
    <property type="match status" value="1"/>
</dbReference>
<evidence type="ECO:0000256" key="1">
    <source>
        <dbReference type="ARBA" id="ARBA00000798"/>
    </source>
</evidence>
<dbReference type="GO" id="GO:0004630">
    <property type="term" value="F:phospholipase D activity"/>
    <property type="evidence" value="ECO:0007669"/>
    <property type="project" value="UniProtKB-EC"/>
</dbReference>
<dbReference type="KEGG" id="otd:J1M35_13495"/>
<dbReference type="EMBL" id="CP071796">
    <property type="protein sequence ID" value="QTD44142.1"/>
    <property type="molecule type" value="Genomic_DNA"/>
</dbReference>
<dbReference type="SUPFAM" id="SSF56024">
    <property type="entry name" value="Phospholipase D/nuclease"/>
    <property type="match status" value="2"/>
</dbReference>
<evidence type="ECO:0000313" key="9">
    <source>
        <dbReference type="Proteomes" id="UP000663903"/>
    </source>
</evidence>
<dbReference type="Pfam" id="PF13091">
    <property type="entry name" value="PLDc_2"/>
    <property type="match status" value="2"/>
</dbReference>
<dbReference type="RefSeq" id="WP_208007642.1">
    <property type="nucleotide sequence ID" value="NZ_CP071796.1"/>
</dbReference>
<reference evidence="8" key="1">
    <citation type="submission" date="2021-03" db="EMBL/GenBank/DDBJ databases">
        <title>Ottowia sp. 27C isolated from the cloaca of a Giant Asian pond turtle (Heosemys grandis).</title>
        <authorList>
            <person name="Spergser J."/>
            <person name="Busse H.-J."/>
        </authorList>
    </citation>
    <scope>NUCLEOTIDE SEQUENCE</scope>
    <source>
        <strain evidence="8">27C</strain>
    </source>
</reference>
<evidence type="ECO:0000256" key="3">
    <source>
        <dbReference type="ARBA" id="ARBA00012027"/>
    </source>
</evidence>
<dbReference type="GO" id="GO:0016891">
    <property type="term" value="F:RNA endonuclease activity producing 5'-phosphomonoesters, hydrolytic mechanism"/>
    <property type="evidence" value="ECO:0007669"/>
    <property type="project" value="TreeGrafter"/>
</dbReference>
<evidence type="ECO:0000256" key="4">
    <source>
        <dbReference type="ARBA" id="ARBA00022801"/>
    </source>
</evidence>
<evidence type="ECO:0000256" key="5">
    <source>
        <dbReference type="ARBA" id="ARBA00022963"/>
    </source>
</evidence>
<keyword evidence="5" id="KW-0442">Lipid degradation</keyword>
<dbReference type="InterPro" id="IPR001736">
    <property type="entry name" value="PLipase_D/transphosphatidylase"/>
</dbReference>
<dbReference type="EC" id="3.1.4.4" evidence="3"/>
<accession>A0A975CE26</accession>
<dbReference type="AlphaFoldDB" id="A0A975CE26"/>
<keyword evidence="9" id="KW-1185">Reference proteome</keyword>
<protein>
    <recommendedName>
        <fullName evidence="3">phospholipase D</fullName>
        <ecNumber evidence="3">3.1.4.4</ecNumber>
    </recommendedName>
</protein>
<dbReference type="PANTHER" id="PTHR43856:SF1">
    <property type="entry name" value="MITOCHONDRIAL CARDIOLIPIN HYDROLASE"/>
    <property type="match status" value="1"/>
</dbReference>
<dbReference type="InterPro" id="IPR025202">
    <property type="entry name" value="PLD-like_dom"/>
</dbReference>
<feature type="domain" description="PLD phosphodiesterase" evidence="7">
    <location>
        <begin position="460"/>
        <end position="491"/>
    </location>
</feature>
<gene>
    <name evidence="8" type="ORF">J1M35_13495</name>
</gene>
<evidence type="ECO:0000259" key="7">
    <source>
        <dbReference type="PROSITE" id="PS50035"/>
    </source>
</evidence>
<organism evidence="8 9">
    <name type="scientific">Ottowia testudinis</name>
    <dbReference type="NCBI Taxonomy" id="2816950"/>
    <lineage>
        <taxon>Bacteria</taxon>
        <taxon>Pseudomonadati</taxon>
        <taxon>Pseudomonadota</taxon>
        <taxon>Betaproteobacteria</taxon>
        <taxon>Burkholderiales</taxon>
        <taxon>Comamonadaceae</taxon>
        <taxon>Ottowia</taxon>
    </lineage>
</organism>
<evidence type="ECO:0000313" key="8">
    <source>
        <dbReference type="EMBL" id="QTD44142.1"/>
    </source>
</evidence>
<dbReference type="GO" id="GO:0016042">
    <property type="term" value="P:lipid catabolic process"/>
    <property type="evidence" value="ECO:0007669"/>
    <property type="project" value="UniProtKB-KW"/>
</dbReference>
<evidence type="ECO:0000256" key="2">
    <source>
        <dbReference type="ARBA" id="ARBA00008664"/>
    </source>
</evidence>
<keyword evidence="4" id="KW-0378">Hydrolase</keyword>
<keyword evidence="6" id="KW-0443">Lipid metabolism</keyword>
<dbReference type="Proteomes" id="UP000663903">
    <property type="component" value="Chromosome"/>
</dbReference>
<name>A0A975CE26_9BURK</name>
<dbReference type="PANTHER" id="PTHR43856">
    <property type="entry name" value="CARDIOLIPIN HYDROLASE"/>
    <property type="match status" value="1"/>
</dbReference>
<sequence length="563" mass="62359">MVIELRAFANGDDCLVVWKTPEIADCLGFAIGRERKRPSGIEQLVLPNRLGFKGEPMAPGETRPSTTWPFQRYDWTDHSVSTGDEVRYCVTPVIRLTDGSVAPNVSQAADWTPWVTLTPTAGDTSVYFNRGLVMSQFMARALKGDYSVKALKKFKANLKDHEDGLRKFLGGDLLGKLLSLLAAAKSDGLHVWAALYELSDSELIDSLGALRSRAHLILSNGSDKSGDGNAAADKALRDTIDLHRRMLKSKGLGHNKFVVFTNAKREPLSVWTGSTNWAETGLCTQVNNGILVEDAALAADYLAQWDCIKEAGDDFTDPLKTANSELKQVADRYSVYFTPTKRRVDMDYAGSLIESAKESILFLMFKPGTNGLLNDVQQARLKDKGLYLYGVINDLTMAVTQGAGDQKQTAIVKLVSDEVTKKYPFTVLEPEGVKAPLATWAAEVTRKDFFSSNQQFPTVGHAIIHAKVMVIDAFGENPLVITGSHNFSDSASRKNDENLLVVHKNRDLALKYSVAIAAVYDHYRWRALLANGKVKDPGLDPKPQWQKRKRSGDTLRKIDYWVR</sequence>
<evidence type="ECO:0000256" key="6">
    <source>
        <dbReference type="ARBA" id="ARBA00023098"/>
    </source>
</evidence>
<dbReference type="GO" id="GO:0006793">
    <property type="term" value="P:phosphorus metabolic process"/>
    <property type="evidence" value="ECO:0007669"/>
    <property type="project" value="UniProtKB-ARBA"/>
</dbReference>
<dbReference type="InterPro" id="IPR051406">
    <property type="entry name" value="PLD_domain"/>
</dbReference>